<dbReference type="EMBL" id="QPJU01000001">
    <property type="protein sequence ID" value="RCX11948.1"/>
    <property type="molecule type" value="Genomic_DNA"/>
</dbReference>
<keyword evidence="2" id="KW-1185">Reference proteome</keyword>
<evidence type="ECO:0000313" key="1">
    <source>
        <dbReference type="EMBL" id="RCX11948.1"/>
    </source>
</evidence>
<name>A0A369AUD5_9BURK</name>
<accession>A0A369AUD5</accession>
<sequence>MDCIDAMAGTQLGALRRPCKACLRWVARCSRSVLSTQIVHEAVLRTYAGAGGRLPVILAAASAFMAPAMDFSPATKLPRQPPRHHPASS</sequence>
<proteinExistence type="predicted"/>
<dbReference type="AlphaFoldDB" id="A0A369AUD5"/>
<comment type="caution">
    <text evidence="1">The sequence shown here is derived from an EMBL/GenBank/DDBJ whole genome shotgun (WGS) entry which is preliminary data.</text>
</comment>
<gene>
    <name evidence="1" type="ORF">DFR45_101486</name>
</gene>
<organism evidence="1 2">
    <name type="scientific">Extensimonas vulgaris</name>
    <dbReference type="NCBI Taxonomy" id="1031594"/>
    <lineage>
        <taxon>Bacteria</taxon>
        <taxon>Pseudomonadati</taxon>
        <taxon>Pseudomonadota</taxon>
        <taxon>Betaproteobacteria</taxon>
        <taxon>Burkholderiales</taxon>
        <taxon>Comamonadaceae</taxon>
        <taxon>Extensimonas</taxon>
    </lineage>
</organism>
<evidence type="ECO:0000313" key="2">
    <source>
        <dbReference type="Proteomes" id="UP000252174"/>
    </source>
</evidence>
<protein>
    <submittedName>
        <fullName evidence="1">Uncharacterized protein</fullName>
    </submittedName>
</protein>
<dbReference type="Proteomes" id="UP000252174">
    <property type="component" value="Unassembled WGS sequence"/>
</dbReference>
<reference evidence="1 2" key="1">
    <citation type="submission" date="2018-07" db="EMBL/GenBank/DDBJ databases">
        <title>Genomic Encyclopedia of Type Strains, Phase IV (KMG-IV): sequencing the most valuable type-strain genomes for metagenomic binning, comparative biology and taxonomic classification.</title>
        <authorList>
            <person name="Goeker M."/>
        </authorList>
    </citation>
    <scope>NUCLEOTIDE SEQUENCE [LARGE SCALE GENOMIC DNA]</scope>
    <source>
        <strain evidence="1 2">DSM 100911</strain>
    </source>
</reference>